<proteinExistence type="predicted"/>
<evidence type="ECO:0000313" key="4">
    <source>
        <dbReference type="RefSeq" id="XP_008477585.1"/>
    </source>
</evidence>
<keyword evidence="2" id="KW-0812">Transmembrane</keyword>
<protein>
    <submittedName>
        <fullName evidence="4">Wiskott-Aldrich syndrome protein homolog</fullName>
    </submittedName>
</protein>
<keyword evidence="3" id="KW-1185">Reference proteome</keyword>
<feature type="compositionally biased region" description="Pro residues" evidence="1">
    <location>
        <begin position="60"/>
        <end position="113"/>
    </location>
</feature>
<evidence type="ECO:0000256" key="2">
    <source>
        <dbReference type="SAM" id="Phobius"/>
    </source>
</evidence>
<dbReference type="KEGG" id="dci:103514480"/>
<organism evidence="3 4">
    <name type="scientific">Diaphorina citri</name>
    <name type="common">Asian citrus psyllid</name>
    <dbReference type="NCBI Taxonomy" id="121845"/>
    <lineage>
        <taxon>Eukaryota</taxon>
        <taxon>Metazoa</taxon>
        <taxon>Ecdysozoa</taxon>
        <taxon>Arthropoda</taxon>
        <taxon>Hexapoda</taxon>
        <taxon>Insecta</taxon>
        <taxon>Pterygota</taxon>
        <taxon>Neoptera</taxon>
        <taxon>Paraneoptera</taxon>
        <taxon>Hemiptera</taxon>
        <taxon>Sternorrhyncha</taxon>
        <taxon>Psylloidea</taxon>
        <taxon>Psyllidae</taxon>
        <taxon>Diaphorininae</taxon>
        <taxon>Diaphorina</taxon>
    </lineage>
</organism>
<dbReference type="GeneID" id="103514480"/>
<feature type="region of interest" description="Disordered" evidence="1">
    <location>
        <begin position="59"/>
        <end position="113"/>
    </location>
</feature>
<dbReference type="AlphaFoldDB" id="A0A1S3DAB2"/>
<keyword evidence="2" id="KW-1133">Transmembrane helix</keyword>
<dbReference type="STRING" id="121845.A0A1S3DAB2"/>
<evidence type="ECO:0000313" key="3">
    <source>
        <dbReference type="Proteomes" id="UP000079169"/>
    </source>
</evidence>
<dbReference type="RefSeq" id="XP_008477585.1">
    <property type="nucleotide sequence ID" value="XM_008479363.1"/>
</dbReference>
<accession>A0A1S3DAB2</accession>
<feature type="transmembrane region" description="Helical" evidence="2">
    <location>
        <begin position="38"/>
        <end position="55"/>
    </location>
</feature>
<name>A0A1S3DAB2_DIACI</name>
<gene>
    <name evidence="4" type="primary">LOC103514480</name>
</gene>
<evidence type="ECO:0000256" key="1">
    <source>
        <dbReference type="SAM" id="MobiDB-lite"/>
    </source>
</evidence>
<dbReference type="PaxDb" id="121845-A0A1S3DAB2"/>
<keyword evidence="2" id="KW-0472">Membrane</keyword>
<sequence length="113" mass="12238">MFSTYKNQSLYQLDISYNLVFALRRQEQRHNDKNSDTMRFLLVALSFVALAFAAPQSGPYAPPTPKAEYGPPAPYAPAPPPPPPKVEYGPPAPYAPAPPPPPPPPPSPPPPPL</sequence>
<reference evidence="4" key="1">
    <citation type="submission" date="2025-08" db="UniProtKB">
        <authorList>
            <consortium name="RefSeq"/>
        </authorList>
    </citation>
    <scope>IDENTIFICATION</scope>
</reference>
<dbReference type="Proteomes" id="UP000079169">
    <property type="component" value="Unplaced"/>
</dbReference>